<dbReference type="AlphaFoldDB" id="A0AAD3HCJ2"/>
<feature type="region of interest" description="Disordered" evidence="1">
    <location>
        <begin position="76"/>
        <end position="107"/>
    </location>
</feature>
<feature type="transmembrane region" description="Helical" evidence="2">
    <location>
        <begin position="6"/>
        <end position="23"/>
    </location>
</feature>
<comment type="caution">
    <text evidence="3">The sequence shown here is derived from an EMBL/GenBank/DDBJ whole genome shotgun (WGS) entry which is preliminary data.</text>
</comment>
<keyword evidence="2" id="KW-0472">Membrane</keyword>
<feature type="compositionally biased region" description="Basic and acidic residues" evidence="1">
    <location>
        <begin position="85"/>
        <end position="107"/>
    </location>
</feature>
<sequence length="107" mass="11898">MIINAKTVIISLIVISIVGYFALQMIRQFALSIALENHQANEAMDSKEETERKKKIALADIRASDAFKKVEPLIKKGSRPSTPVRVREEDIEKEEASAKTDDTAALV</sequence>
<evidence type="ECO:0000313" key="3">
    <source>
        <dbReference type="EMBL" id="GFH58174.1"/>
    </source>
</evidence>
<evidence type="ECO:0000256" key="1">
    <source>
        <dbReference type="SAM" id="MobiDB-lite"/>
    </source>
</evidence>
<proteinExistence type="predicted"/>
<reference evidence="3 4" key="1">
    <citation type="journal article" date="2021" name="Sci. Rep.">
        <title>The genome of the diatom Chaetoceros tenuissimus carries an ancient integrated fragment of an extant virus.</title>
        <authorList>
            <person name="Hongo Y."/>
            <person name="Kimura K."/>
            <person name="Takaki Y."/>
            <person name="Yoshida Y."/>
            <person name="Baba S."/>
            <person name="Kobayashi G."/>
            <person name="Nagasaki K."/>
            <person name="Hano T."/>
            <person name="Tomaru Y."/>
        </authorList>
    </citation>
    <scope>NUCLEOTIDE SEQUENCE [LARGE SCALE GENOMIC DNA]</scope>
    <source>
        <strain evidence="3 4">NIES-3715</strain>
    </source>
</reference>
<evidence type="ECO:0000313" key="4">
    <source>
        <dbReference type="Proteomes" id="UP001054902"/>
    </source>
</evidence>
<gene>
    <name evidence="3" type="ORF">CTEN210_14650</name>
</gene>
<dbReference type="EMBL" id="BLLK01000061">
    <property type="protein sequence ID" value="GFH58174.1"/>
    <property type="molecule type" value="Genomic_DNA"/>
</dbReference>
<keyword evidence="4" id="KW-1185">Reference proteome</keyword>
<evidence type="ECO:0000256" key="2">
    <source>
        <dbReference type="SAM" id="Phobius"/>
    </source>
</evidence>
<protein>
    <submittedName>
        <fullName evidence="3">Uncharacterized protein</fullName>
    </submittedName>
</protein>
<organism evidence="3 4">
    <name type="scientific">Chaetoceros tenuissimus</name>
    <dbReference type="NCBI Taxonomy" id="426638"/>
    <lineage>
        <taxon>Eukaryota</taxon>
        <taxon>Sar</taxon>
        <taxon>Stramenopiles</taxon>
        <taxon>Ochrophyta</taxon>
        <taxon>Bacillariophyta</taxon>
        <taxon>Coscinodiscophyceae</taxon>
        <taxon>Chaetocerotophycidae</taxon>
        <taxon>Chaetocerotales</taxon>
        <taxon>Chaetocerotaceae</taxon>
        <taxon>Chaetoceros</taxon>
    </lineage>
</organism>
<keyword evidence="2" id="KW-1133">Transmembrane helix</keyword>
<name>A0AAD3HCJ2_9STRA</name>
<keyword evidence="2" id="KW-0812">Transmembrane</keyword>
<dbReference type="Proteomes" id="UP001054902">
    <property type="component" value="Unassembled WGS sequence"/>
</dbReference>
<accession>A0AAD3HCJ2</accession>